<accession>A0A9P7BXV2</accession>
<dbReference type="AlphaFoldDB" id="A0A9P7BXV2"/>
<keyword evidence="3" id="KW-1185">Reference proteome</keyword>
<organism evidence="2 3">
    <name type="scientific">Rhizopus delemar</name>
    <dbReference type="NCBI Taxonomy" id="936053"/>
    <lineage>
        <taxon>Eukaryota</taxon>
        <taxon>Fungi</taxon>
        <taxon>Fungi incertae sedis</taxon>
        <taxon>Mucoromycota</taxon>
        <taxon>Mucoromycotina</taxon>
        <taxon>Mucoromycetes</taxon>
        <taxon>Mucorales</taxon>
        <taxon>Mucorineae</taxon>
        <taxon>Rhizopodaceae</taxon>
        <taxon>Rhizopus</taxon>
    </lineage>
</organism>
<evidence type="ECO:0000313" key="3">
    <source>
        <dbReference type="Proteomes" id="UP000740926"/>
    </source>
</evidence>
<dbReference type="Proteomes" id="UP000740926">
    <property type="component" value="Unassembled WGS sequence"/>
</dbReference>
<comment type="caution">
    <text evidence="2">The sequence shown here is derived from an EMBL/GenBank/DDBJ whole genome shotgun (WGS) entry which is preliminary data.</text>
</comment>
<evidence type="ECO:0000256" key="1">
    <source>
        <dbReference type="SAM" id="MobiDB-lite"/>
    </source>
</evidence>
<feature type="compositionally biased region" description="Low complexity" evidence="1">
    <location>
        <begin position="1"/>
        <end position="23"/>
    </location>
</feature>
<sequence>MHAFSQSILRSQLQASQAAQDARMSSAYRPRGAARPQAHREAPNRHPASLPPNVRGDLDEIEVPQER</sequence>
<feature type="region of interest" description="Disordered" evidence="1">
    <location>
        <begin position="1"/>
        <end position="67"/>
    </location>
</feature>
<dbReference type="EMBL" id="JAANIU010024407">
    <property type="protein sequence ID" value="KAG1521871.1"/>
    <property type="molecule type" value="Genomic_DNA"/>
</dbReference>
<protein>
    <submittedName>
        <fullName evidence="2">Uncharacterized protein</fullName>
    </submittedName>
</protein>
<proteinExistence type="predicted"/>
<gene>
    <name evidence="2" type="ORF">G6F50_018714</name>
</gene>
<reference evidence="2 3" key="1">
    <citation type="journal article" date="2020" name="Microb. Genom.">
        <title>Genetic diversity of clinical and environmental Mucorales isolates obtained from an investigation of mucormycosis cases among solid organ transplant recipients.</title>
        <authorList>
            <person name="Nguyen M.H."/>
            <person name="Kaul D."/>
            <person name="Muto C."/>
            <person name="Cheng S.J."/>
            <person name="Richter R.A."/>
            <person name="Bruno V.M."/>
            <person name="Liu G."/>
            <person name="Beyhan S."/>
            <person name="Sundermann A.J."/>
            <person name="Mounaud S."/>
            <person name="Pasculle A.W."/>
            <person name="Nierman W.C."/>
            <person name="Driscoll E."/>
            <person name="Cumbie R."/>
            <person name="Clancy C.J."/>
            <person name="Dupont C.L."/>
        </authorList>
    </citation>
    <scope>NUCLEOTIDE SEQUENCE [LARGE SCALE GENOMIC DNA]</scope>
    <source>
        <strain evidence="2 3">GL24</strain>
    </source>
</reference>
<name>A0A9P7BXV2_9FUNG</name>
<evidence type="ECO:0000313" key="2">
    <source>
        <dbReference type="EMBL" id="KAG1521871.1"/>
    </source>
</evidence>